<protein>
    <submittedName>
        <fullName evidence="8">Efflux RND transporter periplasmic adaptor subunit</fullName>
    </submittedName>
</protein>
<dbReference type="RefSeq" id="WP_306101776.1">
    <property type="nucleotide sequence ID" value="NZ_CP162601.1"/>
</dbReference>
<feature type="domain" description="Multidrug resistance protein MdtA-like barrel-sandwich hybrid" evidence="5">
    <location>
        <begin position="68"/>
        <end position="210"/>
    </location>
</feature>
<evidence type="ECO:0000259" key="5">
    <source>
        <dbReference type="Pfam" id="PF25917"/>
    </source>
</evidence>
<proteinExistence type="inferred from homology"/>
<dbReference type="PANTHER" id="PTHR30158">
    <property type="entry name" value="ACRA/E-RELATED COMPONENT OF DRUG EFFLUX TRANSPORTER"/>
    <property type="match status" value="1"/>
</dbReference>
<dbReference type="SUPFAM" id="SSF111369">
    <property type="entry name" value="HlyD-like secretion proteins"/>
    <property type="match status" value="1"/>
</dbReference>
<dbReference type="AlphaFoldDB" id="A0AB39HCE9"/>
<comment type="subcellular location">
    <subcellularLocation>
        <location evidence="1">Cell inner membrane</location>
        <topology evidence="1">Lipid-anchor</topology>
    </subcellularLocation>
</comment>
<accession>A0AB39HCE9</accession>
<dbReference type="Pfam" id="PF25967">
    <property type="entry name" value="RND-MFP_C"/>
    <property type="match status" value="1"/>
</dbReference>
<evidence type="ECO:0000259" key="4">
    <source>
        <dbReference type="Pfam" id="PF25876"/>
    </source>
</evidence>
<feature type="domain" description="Multidrug resistance protein MdtA-like C-terminal permuted SH3" evidence="7">
    <location>
        <begin position="304"/>
        <end position="366"/>
    </location>
</feature>
<dbReference type="InterPro" id="IPR058625">
    <property type="entry name" value="MdtA-like_BSH"/>
</dbReference>
<dbReference type="KEGG" id="vih:AB0763_00230"/>
<dbReference type="GO" id="GO:0005886">
    <property type="term" value="C:plasma membrane"/>
    <property type="evidence" value="ECO:0007669"/>
    <property type="project" value="UniProtKB-SubCell"/>
</dbReference>
<dbReference type="Pfam" id="PF25876">
    <property type="entry name" value="HH_MFP_RND"/>
    <property type="match status" value="1"/>
</dbReference>
<sequence length="385" mass="41079">MAKGSTFFRYSLIAIGLTAVLTGCQPEASDQAAASSQQQPATPVDVIKVTQSPLTLTSSLPGRTTAYRTAQVRPQVQGIILKRLFVEGSMVEKGDVLYQLDDATYKATLASAKATLAQAQANLTSAEYDAKRYARLIKTNAVSQQDNDEAQATYKAALATVEAAKAEVNSAQINLGYTSIKAPISGRIGRSSVTEGALVTANQTDSLATIYQLDPLYVDLSQPSNQLLKLRQSAQGEEQQIKGIKVFLDDGTPIEQTATLQFAEVNVNETTGTVNVRAILPNPNNTLLPGLFVRAQVPTEKRSDAITVPMKAVSRDSRGQAHVFVVTKDNTVEDRVIVANSNVGTQWVVDSGLTAGEQIVISGLQKIKAGASVAPNLIEESTQEN</sequence>
<evidence type="ECO:0000256" key="3">
    <source>
        <dbReference type="SAM" id="Coils"/>
    </source>
</evidence>
<feature type="coiled-coil region" evidence="3">
    <location>
        <begin position="109"/>
        <end position="174"/>
    </location>
</feature>
<name>A0AB39HCE9_9VIBR</name>
<dbReference type="InterPro" id="IPR058627">
    <property type="entry name" value="MdtA-like_C"/>
</dbReference>
<evidence type="ECO:0000313" key="8">
    <source>
        <dbReference type="EMBL" id="XDK25117.1"/>
    </source>
</evidence>
<keyword evidence="3" id="KW-0175">Coiled coil</keyword>
<dbReference type="Pfam" id="PF25944">
    <property type="entry name" value="Beta-barrel_RND"/>
    <property type="match status" value="1"/>
</dbReference>
<reference evidence="8" key="1">
    <citation type="submission" date="2024-07" db="EMBL/GenBank/DDBJ databases">
        <title>Genome Analysis of a Potential Novel Vibrio Species Secreting pH- and Thermo-stable Alginate Lyase and its Application in Producing Alginate Oligosaccharides.</title>
        <authorList>
            <person name="Huang H."/>
            <person name="Bao K."/>
        </authorList>
    </citation>
    <scope>NUCLEOTIDE SEQUENCE</scope>
    <source>
        <strain evidence="8">HB236076</strain>
    </source>
</reference>
<dbReference type="EMBL" id="CP162601">
    <property type="protein sequence ID" value="XDK25117.1"/>
    <property type="molecule type" value="Genomic_DNA"/>
</dbReference>
<dbReference type="Gene3D" id="2.40.420.20">
    <property type="match status" value="1"/>
</dbReference>
<feature type="domain" description="Multidrug resistance protein MdtA-like alpha-helical hairpin" evidence="4">
    <location>
        <begin position="108"/>
        <end position="178"/>
    </location>
</feature>
<dbReference type="PANTHER" id="PTHR30158:SF3">
    <property type="entry name" value="MULTIDRUG EFFLUX PUMP SUBUNIT ACRA-RELATED"/>
    <property type="match status" value="1"/>
</dbReference>
<dbReference type="FunFam" id="2.40.420.20:FF:000001">
    <property type="entry name" value="Efflux RND transporter periplasmic adaptor subunit"/>
    <property type="match status" value="1"/>
</dbReference>
<dbReference type="InterPro" id="IPR058626">
    <property type="entry name" value="MdtA-like_b-barrel"/>
</dbReference>
<comment type="similarity">
    <text evidence="2">Belongs to the membrane fusion protein (MFP) (TC 8.A.1) family.</text>
</comment>
<evidence type="ECO:0000256" key="1">
    <source>
        <dbReference type="ARBA" id="ARBA00004519"/>
    </source>
</evidence>
<dbReference type="GO" id="GO:0022857">
    <property type="term" value="F:transmembrane transporter activity"/>
    <property type="evidence" value="ECO:0007669"/>
    <property type="project" value="InterPro"/>
</dbReference>
<dbReference type="GO" id="GO:0046677">
    <property type="term" value="P:response to antibiotic"/>
    <property type="evidence" value="ECO:0007669"/>
    <property type="project" value="TreeGrafter"/>
</dbReference>
<dbReference type="InterPro" id="IPR058624">
    <property type="entry name" value="MdtA-like_HH"/>
</dbReference>
<dbReference type="NCBIfam" id="TIGR01730">
    <property type="entry name" value="RND_mfp"/>
    <property type="match status" value="1"/>
</dbReference>
<gene>
    <name evidence="8" type="ORF">AB0763_00230</name>
</gene>
<dbReference type="InterPro" id="IPR006143">
    <property type="entry name" value="RND_pump_MFP"/>
</dbReference>
<dbReference type="Pfam" id="PF25917">
    <property type="entry name" value="BSH_RND"/>
    <property type="match status" value="1"/>
</dbReference>
<organism evidence="8">
    <name type="scientific">Vibrio sp. HB236076</name>
    <dbReference type="NCBI Taxonomy" id="3232307"/>
    <lineage>
        <taxon>Bacteria</taxon>
        <taxon>Pseudomonadati</taxon>
        <taxon>Pseudomonadota</taxon>
        <taxon>Gammaproteobacteria</taxon>
        <taxon>Vibrionales</taxon>
        <taxon>Vibrionaceae</taxon>
        <taxon>Vibrio</taxon>
    </lineage>
</organism>
<feature type="domain" description="Multidrug resistance protein MdtA-like beta-barrel" evidence="6">
    <location>
        <begin position="215"/>
        <end position="297"/>
    </location>
</feature>
<evidence type="ECO:0000259" key="7">
    <source>
        <dbReference type="Pfam" id="PF25967"/>
    </source>
</evidence>
<dbReference type="Gene3D" id="2.40.30.170">
    <property type="match status" value="1"/>
</dbReference>
<evidence type="ECO:0000259" key="6">
    <source>
        <dbReference type="Pfam" id="PF25944"/>
    </source>
</evidence>
<dbReference type="PROSITE" id="PS51257">
    <property type="entry name" value="PROKAR_LIPOPROTEIN"/>
    <property type="match status" value="1"/>
</dbReference>
<evidence type="ECO:0000256" key="2">
    <source>
        <dbReference type="ARBA" id="ARBA00009477"/>
    </source>
</evidence>
<dbReference type="Gene3D" id="2.40.50.100">
    <property type="match status" value="1"/>
</dbReference>
<dbReference type="Gene3D" id="1.10.287.470">
    <property type="entry name" value="Helix hairpin bin"/>
    <property type="match status" value="1"/>
</dbReference>